<dbReference type="OrthoDB" id="3579586at2"/>
<evidence type="ECO:0000256" key="1">
    <source>
        <dbReference type="ARBA" id="ARBA00004202"/>
    </source>
</evidence>
<keyword evidence="9" id="KW-0472">Membrane</keyword>
<dbReference type="SUPFAM" id="SSF52540">
    <property type="entry name" value="P-loop containing nucleoside triphosphate hydrolases"/>
    <property type="match status" value="1"/>
</dbReference>
<dbReference type="AlphaFoldDB" id="A0A1L7CJW8"/>
<dbReference type="PANTHER" id="PTHR42771">
    <property type="entry name" value="IRON(3+)-HYDROXAMATE IMPORT ATP-BINDING PROTEIN FHUC"/>
    <property type="match status" value="1"/>
</dbReference>
<dbReference type="InterPro" id="IPR017871">
    <property type="entry name" value="ABC_transporter-like_CS"/>
</dbReference>
<reference evidence="12 14" key="2">
    <citation type="submission" date="2019-06" db="EMBL/GenBank/DDBJ databases">
        <title>Whole genome shotgun sequence of Corynebacterium flavescens NBRC 14136.</title>
        <authorList>
            <person name="Hosoyama A."/>
            <person name="Uohara A."/>
            <person name="Ohji S."/>
            <person name="Ichikawa N."/>
        </authorList>
    </citation>
    <scope>NUCLEOTIDE SEQUENCE [LARGE SCALE GENOMIC DNA]</scope>
    <source>
        <strain evidence="12 14">NBRC 14136</strain>
    </source>
</reference>
<dbReference type="GO" id="GO:0006826">
    <property type="term" value="P:iron ion transport"/>
    <property type="evidence" value="ECO:0007669"/>
    <property type="project" value="UniProtKB-KW"/>
</dbReference>
<dbReference type="InterPro" id="IPR003593">
    <property type="entry name" value="AAA+_ATPase"/>
</dbReference>
<dbReference type="FunFam" id="3.40.50.300:FF:000134">
    <property type="entry name" value="Iron-enterobactin ABC transporter ATP-binding protein"/>
    <property type="match status" value="1"/>
</dbReference>
<evidence type="ECO:0000259" key="10">
    <source>
        <dbReference type="PROSITE" id="PS50893"/>
    </source>
</evidence>
<evidence type="ECO:0000313" key="11">
    <source>
        <dbReference type="EMBL" id="APT86160.1"/>
    </source>
</evidence>
<evidence type="ECO:0000256" key="8">
    <source>
        <dbReference type="ARBA" id="ARBA00023065"/>
    </source>
</evidence>
<dbReference type="PANTHER" id="PTHR42771:SF2">
    <property type="entry name" value="IRON(3+)-HYDROXAMATE IMPORT ATP-BINDING PROTEIN FHUC"/>
    <property type="match status" value="1"/>
</dbReference>
<organism evidence="11 13">
    <name type="scientific">Corynebacterium flavescens</name>
    <dbReference type="NCBI Taxonomy" id="28028"/>
    <lineage>
        <taxon>Bacteria</taxon>
        <taxon>Bacillati</taxon>
        <taxon>Actinomycetota</taxon>
        <taxon>Actinomycetes</taxon>
        <taxon>Mycobacteriales</taxon>
        <taxon>Corynebacteriaceae</taxon>
        <taxon>Corynebacterium</taxon>
    </lineage>
</organism>
<evidence type="ECO:0000256" key="7">
    <source>
        <dbReference type="ARBA" id="ARBA00023004"/>
    </source>
</evidence>
<keyword evidence="3" id="KW-1003">Cell membrane</keyword>
<keyword evidence="4" id="KW-0410">Iron transport</keyword>
<feature type="domain" description="ABC transporter" evidence="10">
    <location>
        <begin position="10"/>
        <end position="246"/>
    </location>
</feature>
<keyword evidence="5" id="KW-0547">Nucleotide-binding</keyword>
<keyword evidence="6 12" id="KW-0067">ATP-binding</keyword>
<comment type="subcellular location">
    <subcellularLocation>
        <location evidence="1">Cell membrane</location>
        <topology evidence="1">Peripheral membrane protein</topology>
    </subcellularLocation>
</comment>
<evidence type="ECO:0000313" key="14">
    <source>
        <dbReference type="Proteomes" id="UP000315353"/>
    </source>
</evidence>
<name>A0A1L7CJW8_CORFL</name>
<dbReference type="GO" id="GO:0005886">
    <property type="term" value="C:plasma membrane"/>
    <property type="evidence" value="ECO:0007669"/>
    <property type="project" value="UniProtKB-SubCell"/>
</dbReference>
<dbReference type="GeneID" id="82879580"/>
<dbReference type="Proteomes" id="UP000315353">
    <property type="component" value="Unassembled WGS sequence"/>
</dbReference>
<dbReference type="Pfam" id="PF00005">
    <property type="entry name" value="ABC_tran"/>
    <property type="match status" value="1"/>
</dbReference>
<sequence length="264" mass="28650">MNSPLSQPRMRAQNLGVSYQGHEALKGLDLDIPAGAVTTLIGPNGCGKSTLLQALATLLPHSGSVELDGQDFSSLKRTTRARQLAMLPQQPTAPEAVTVEELVSRGRHPHQSWMRRWSAQDAEQVERALVLCDVAKLAQRPLGSLSGGQKQRVWIAMTLAQDTPTVFLDEPTTYLDLSHSIDVLRLVAQLRTDQGKTIVMVLHDLNLAIRHSDFLVAMSPTGEIYAQGTPAEIITADLLREIFDLEALVVTDPVTGGPMVVPAL</sequence>
<evidence type="ECO:0000256" key="2">
    <source>
        <dbReference type="ARBA" id="ARBA00022448"/>
    </source>
</evidence>
<keyword evidence="2" id="KW-0813">Transport</keyword>
<dbReference type="Gene3D" id="3.40.50.300">
    <property type="entry name" value="P-loop containing nucleotide triphosphate hydrolases"/>
    <property type="match status" value="1"/>
</dbReference>
<dbReference type="Proteomes" id="UP000185479">
    <property type="component" value="Chromosome"/>
</dbReference>
<dbReference type="GO" id="GO:0005524">
    <property type="term" value="F:ATP binding"/>
    <property type="evidence" value="ECO:0007669"/>
    <property type="project" value="UniProtKB-KW"/>
</dbReference>
<dbReference type="EMBL" id="BJNB01000008">
    <property type="protein sequence ID" value="GEB97291.1"/>
    <property type="molecule type" value="Genomic_DNA"/>
</dbReference>
<keyword evidence="13" id="KW-1185">Reference proteome</keyword>
<evidence type="ECO:0000256" key="6">
    <source>
        <dbReference type="ARBA" id="ARBA00022840"/>
    </source>
</evidence>
<dbReference type="EMBL" id="CP009246">
    <property type="protein sequence ID" value="APT86160.1"/>
    <property type="molecule type" value="Genomic_DNA"/>
</dbReference>
<dbReference type="SMART" id="SM00382">
    <property type="entry name" value="AAA"/>
    <property type="match status" value="1"/>
</dbReference>
<dbReference type="PROSITE" id="PS50893">
    <property type="entry name" value="ABC_TRANSPORTER_2"/>
    <property type="match status" value="1"/>
</dbReference>
<dbReference type="RefSeq" id="WP_075729156.1">
    <property type="nucleotide sequence ID" value="NZ_BJNB01000008.1"/>
</dbReference>
<evidence type="ECO:0000256" key="9">
    <source>
        <dbReference type="ARBA" id="ARBA00023136"/>
    </source>
</evidence>
<evidence type="ECO:0000313" key="13">
    <source>
        <dbReference type="Proteomes" id="UP000185479"/>
    </source>
</evidence>
<dbReference type="GO" id="GO:0016887">
    <property type="term" value="F:ATP hydrolysis activity"/>
    <property type="evidence" value="ECO:0007669"/>
    <property type="project" value="InterPro"/>
</dbReference>
<evidence type="ECO:0000313" key="12">
    <source>
        <dbReference type="EMBL" id="GEB97291.1"/>
    </source>
</evidence>
<dbReference type="InterPro" id="IPR051535">
    <property type="entry name" value="Siderophore_ABC-ATPase"/>
</dbReference>
<evidence type="ECO:0000256" key="3">
    <source>
        <dbReference type="ARBA" id="ARBA00022475"/>
    </source>
</evidence>
<reference evidence="11 13" key="1">
    <citation type="submission" date="2014-08" db="EMBL/GenBank/DDBJ databases">
        <title>Complete genome sequence of Corynebacterium flavescens OJ8(T)(=DSM 20296(T)), isolated from cheese.</title>
        <authorList>
            <person name="Ruckert C."/>
            <person name="Albersmeier A."/>
            <person name="Winkler A."/>
            <person name="Kalinowski J."/>
        </authorList>
    </citation>
    <scope>NUCLEOTIDE SEQUENCE [LARGE SCALE GENOMIC DNA]</scope>
    <source>
        <strain evidence="11 13">OJ8</strain>
    </source>
</reference>
<dbReference type="PROSITE" id="PS00211">
    <property type="entry name" value="ABC_TRANSPORTER_1"/>
    <property type="match status" value="1"/>
</dbReference>
<dbReference type="InterPro" id="IPR003439">
    <property type="entry name" value="ABC_transporter-like_ATP-bd"/>
</dbReference>
<evidence type="ECO:0000256" key="4">
    <source>
        <dbReference type="ARBA" id="ARBA00022496"/>
    </source>
</evidence>
<keyword evidence="7" id="KW-0408">Iron</keyword>
<keyword evidence="8" id="KW-0406">Ion transport</keyword>
<dbReference type="CDD" id="cd03214">
    <property type="entry name" value="ABC_Iron-Siderophores_B12_Hemin"/>
    <property type="match status" value="1"/>
</dbReference>
<dbReference type="KEGG" id="cfc:CFLV_02440"/>
<evidence type="ECO:0000256" key="5">
    <source>
        <dbReference type="ARBA" id="ARBA00022741"/>
    </source>
</evidence>
<proteinExistence type="predicted"/>
<gene>
    <name evidence="12" type="ORF">CFL01nite_07860</name>
    <name evidence="11" type="ORF">CFLV_02440</name>
</gene>
<dbReference type="InterPro" id="IPR027417">
    <property type="entry name" value="P-loop_NTPase"/>
</dbReference>
<protein>
    <submittedName>
        <fullName evidence="12">Iron-enterobactin transporter ATP-binding protein</fullName>
    </submittedName>
</protein>
<accession>A0A1L7CJW8</accession>
<dbReference type="STRING" id="28028.CFLV_02440"/>